<proteinExistence type="inferred from homology"/>
<dbReference type="InterPro" id="IPR001764">
    <property type="entry name" value="Glyco_hydro_3_N"/>
</dbReference>
<comment type="caution">
    <text evidence="9">The sequence shown here is derived from an EMBL/GenBank/DDBJ whole genome shotgun (WGS) entry which is preliminary data.</text>
</comment>
<evidence type="ECO:0000313" key="9">
    <source>
        <dbReference type="EMBL" id="PWJ77982.1"/>
    </source>
</evidence>
<dbReference type="InterPro" id="IPR017853">
    <property type="entry name" value="GH"/>
</dbReference>
<dbReference type="InterPro" id="IPR019800">
    <property type="entry name" value="Glyco_hydro_3_AS"/>
</dbReference>
<keyword evidence="6 7" id="KW-0326">Glycosidase</keyword>
<dbReference type="Proteomes" id="UP000245412">
    <property type="component" value="Unassembled WGS sequence"/>
</dbReference>
<dbReference type="SUPFAM" id="SSF52279">
    <property type="entry name" value="Beta-D-glucan exohydrolase, C-terminal domain"/>
    <property type="match status" value="1"/>
</dbReference>
<feature type="domain" description="Fibronectin type III-like" evidence="8">
    <location>
        <begin position="662"/>
        <end position="731"/>
    </location>
</feature>
<comment type="similarity">
    <text evidence="2 7">Belongs to the glycosyl hydrolase 3 family.</text>
</comment>
<evidence type="ECO:0000256" key="3">
    <source>
        <dbReference type="ARBA" id="ARBA00012744"/>
    </source>
</evidence>
<evidence type="ECO:0000313" key="10">
    <source>
        <dbReference type="Proteomes" id="UP000245412"/>
    </source>
</evidence>
<evidence type="ECO:0000256" key="2">
    <source>
        <dbReference type="ARBA" id="ARBA00005336"/>
    </source>
</evidence>
<dbReference type="EMBL" id="QGGY01000002">
    <property type="protein sequence ID" value="PWJ77982.1"/>
    <property type="molecule type" value="Genomic_DNA"/>
</dbReference>
<organism evidence="9 10">
    <name type="scientific">Murimonas intestini</name>
    <dbReference type="NCBI Taxonomy" id="1337051"/>
    <lineage>
        <taxon>Bacteria</taxon>
        <taxon>Bacillati</taxon>
        <taxon>Bacillota</taxon>
        <taxon>Clostridia</taxon>
        <taxon>Lachnospirales</taxon>
        <taxon>Lachnospiraceae</taxon>
        <taxon>Murimonas</taxon>
    </lineage>
</organism>
<keyword evidence="10" id="KW-1185">Reference proteome</keyword>
<evidence type="ECO:0000256" key="1">
    <source>
        <dbReference type="ARBA" id="ARBA00000448"/>
    </source>
</evidence>
<dbReference type="Pfam" id="PF00933">
    <property type="entry name" value="Glyco_hydro_3"/>
    <property type="match status" value="1"/>
</dbReference>
<dbReference type="Gene3D" id="3.40.50.1700">
    <property type="entry name" value="Glycoside hydrolase family 3 C-terminal domain"/>
    <property type="match status" value="1"/>
</dbReference>
<evidence type="ECO:0000256" key="5">
    <source>
        <dbReference type="ARBA" id="ARBA00022801"/>
    </source>
</evidence>
<dbReference type="PROSITE" id="PS00775">
    <property type="entry name" value="GLYCOSYL_HYDROL_F3"/>
    <property type="match status" value="1"/>
</dbReference>
<dbReference type="PANTHER" id="PTHR30620">
    <property type="entry name" value="PERIPLASMIC BETA-GLUCOSIDASE-RELATED"/>
    <property type="match status" value="1"/>
</dbReference>
<evidence type="ECO:0000256" key="6">
    <source>
        <dbReference type="ARBA" id="ARBA00023295"/>
    </source>
</evidence>
<dbReference type="InterPro" id="IPR036881">
    <property type="entry name" value="Glyco_hydro_3_C_sf"/>
</dbReference>
<dbReference type="RefSeq" id="WP_257497470.1">
    <property type="nucleotide sequence ID" value="NZ_JANKBI010000012.1"/>
</dbReference>
<dbReference type="PRINTS" id="PR00133">
    <property type="entry name" value="GLHYDRLASE3"/>
</dbReference>
<protein>
    <recommendedName>
        <fullName evidence="3">beta-glucosidase</fullName>
        <ecNumber evidence="3">3.2.1.21</ecNumber>
    </recommendedName>
</protein>
<reference evidence="9 10" key="1">
    <citation type="submission" date="2018-05" db="EMBL/GenBank/DDBJ databases">
        <authorList>
            <person name="Goeker M."/>
            <person name="Huntemann M."/>
            <person name="Clum A."/>
            <person name="Pillay M."/>
            <person name="Palaniappan K."/>
            <person name="Varghese N."/>
            <person name="Mikhailova N."/>
            <person name="Stamatis D."/>
            <person name="Reddy T."/>
            <person name="Daum C."/>
            <person name="Shapiro N."/>
            <person name="Ivanova N."/>
            <person name="Kyrpides N."/>
            <person name="Woyke T."/>
        </authorList>
    </citation>
    <scope>NUCLEOTIDE SEQUENCE [LARGE SCALE GENOMIC DNA]</scope>
    <source>
        <strain evidence="9 10">DSM 26524</strain>
    </source>
</reference>
<dbReference type="InterPro" id="IPR002772">
    <property type="entry name" value="Glyco_hydro_3_C"/>
</dbReference>
<gene>
    <name evidence="9" type="ORF">C7383_102115</name>
</gene>
<evidence type="ECO:0000256" key="7">
    <source>
        <dbReference type="RuleBase" id="RU361161"/>
    </source>
</evidence>
<name>A0AB73T881_9FIRM</name>
<dbReference type="InterPro" id="IPR051915">
    <property type="entry name" value="Cellulose_Degrad_GH3"/>
</dbReference>
<dbReference type="Pfam" id="PF01915">
    <property type="entry name" value="Glyco_hydro_3_C"/>
    <property type="match status" value="1"/>
</dbReference>
<dbReference type="EC" id="3.2.1.21" evidence="3"/>
<sequence>MTMTIKDRVEELLSKMTLREKIGQLNQAGTTMNCTLPGFEADIDTWVSQMLQGRLSKEELDRRLAMCEEDLREDEIAGGELGNYVNLYDDEKIARGTKAARENSRLGIPMFVGVDVIRGYRTIFPTPLALSCSWDMDAVRRSTQTAKREAWVSGVNWTFGPMLDIARDARWGRIVESPGEDPYLAGEIAKVQVREFQREEEDGCRLMASAKHFLAYGAVSGGQDYYTVDMSERQLFETYLPPFKAAVDAGAGAVMSAFHDLNGIPCTMDKWLLTDILRGKLGFEGFVVSDAEAVKQCAVHGAVKDEKEAAKMSLLAGGDMDMSSLDYIQYLEELVEEGEIEEEDVDRAVRRVLTKKFEFGLFDKEWAYDPKLICDTVLSPENRKTALDVGKRCAVLLKNDGILPIAKGVKKILITGELADDRQALMGPWSFTGRTDTQVTIVDGMKNYAPEGVEITYIKGFGVKGGRDGFEEAYEMAKKADMVIAVAGEEAYMSGEAASRADLHLAGLQEEFLLGLAELKIPVAVVLINGRPLAVRCLQDCPGIGAILEGWHLGTEFGNAVAEILYGKYNPSGKLTVTFANEGGQEPMYYNHPNTGKPGSDFKFTSKYQDVPFTPLYPFGYGLSYTVFAYDSLKLEKEVLEQDESLCCSVKVTNTGSRAGEEVVQLYIRDLAGSCVRPVRELKAFRKIMLKPGEEKEISFQVPVKDMGFYNRSCQYIVEPGEFRVFAGPDSVSGLSAAYYIR</sequence>
<dbReference type="GO" id="GO:0008422">
    <property type="term" value="F:beta-glucosidase activity"/>
    <property type="evidence" value="ECO:0007669"/>
    <property type="project" value="UniProtKB-EC"/>
</dbReference>
<dbReference type="FunFam" id="2.60.40.10:FF:000495">
    <property type="entry name" value="Periplasmic beta-glucosidase"/>
    <property type="match status" value="1"/>
</dbReference>
<keyword evidence="4" id="KW-0732">Signal</keyword>
<dbReference type="Gene3D" id="2.60.40.10">
    <property type="entry name" value="Immunoglobulins"/>
    <property type="match status" value="1"/>
</dbReference>
<dbReference type="Pfam" id="PF14310">
    <property type="entry name" value="Fn3-like"/>
    <property type="match status" value="1"/>
</dbReference>
<comment type="catalytic activity">
    <reaction evidence="1">
        <text>Hydrolysis of terminal, non-reducing beta-D-glucosyl residues with release of beta-D-glucose.</text>
        <dbReference type="EC" id="3.2.1.21"/>
    </reaction>
</comment>
<dbReference type="SMART" id="SM01217">
    <property type="entry name" value="Fn3_like"/>
    <property type="match status" value="1"/>
</dbReference>
<dbReference type="InterPro" id="IPR013783">
    <property type="entry name" value="Ig-like_fold"/>
</dbReference>
<dbReference type="InterPro" id="IPR026891">
    <property type="entry name" value="Fn3-like"/>
</dbReference>
<evidence type="ECO:0000259" key="8">
    <source>
        <dbReference type="SMART" id="SM01217"/>
    </source>
</evidence>
<dbReference type="PANTHER" id="PTHR30620:SF16">
    <property type="entry name" value="LYSOSOMAL BETA GLUCOSIDASE"/>
    <property type="match status" value="1"/>
</dbReference>
<evidence type="ECO:0000256" key="4">
    <source>
        <dbReference type="ARBA" id="ARBA00022729"/>
    </source>
</evidence>
<accession>A0AB73T881</accession>
<dbReference type="GO" id="GO:0009251">
    <property type="term" value="P:glucan catabolic process"/>
    <property type="evidence" value="ECO:0007669"/>
    <property type="project" value="TreeGrafter"/>
</dbReference>
<dbReference type="Gene3D" id="3.20.20.300">
    <property type="entry name" value="Glycoside hydrolase, family 3, N-terminal domain"/>
    <property type="match status" value="1"/>
</dbReference>
<dbReference type="AlphaFoldDB" id="A0AB73T881"/>
<dbReference type="SUPFAM" id="SSF51445">
    <property type="entry name" value="(Trans)glycosidases"/>
    <property type="match status" value="1"/>
</dbReference>
<dbReference type="InterPro" id="IPR036962">
    <property type="entry name" value="Glyco_hydro_3_N_sf"/>
</dbReference>
<keyword evidence="5 7" id="KW-0378">Hydrolase</keyword>